<keyword evidence="3" id="KW-1185">Reference proteome</keyword>
<keyword evidence="1" id="KW-0472">Membrane</keyword>
<organism evidence="2 3">
    <name type="scientific">Streptomyces evansiae</name>
    <dbReference type="NCBI Taxonomy" id="3075535"/>
    <lineage>
        <taxon>Bacteria</taxon>
        <taxon>Bacillati</taxon>
        <taxon>Actinomycetota</taxon>
        <taxon>Actinomycetes</taxon>
        <taxon>Kitasatosporales</taxon>
        <taxon>Streptomycetaceae</taxon>
        <taxon>Streptomyces</taxon>
    </lineage>
</organism>
<dbReference type="RefSeq" id="WP_010267595.1">
    <property type="nucleotide sequence ID" value="NZ_JAVRET010000193.1"/>
</dbReference>
<gene>
    <name evidence="2" type="ORF">RM698_32735</name>
</gene>
<proteinExistence type="predicted"/>
<sequence>MSAVVPGLALGALTASGCVWYVPALVDLRAGADRPVSRRLAALACLSGWGTAGLAAALLLTGAPLTVAGAGMLACVALRLAAWVRARGEAREDAACWAALDARPDVRHAPHRVVGAIIAVGLTLATATGMALTWVHARGALGAAPVVAAPVALAACTLAAAVVTVRGRGGVGVWLRWTDGGGEGG</sequence>
<feature type="transmembrane region" description="Helical" evidence="1">
    <location>
        <begin position="40"/>
        <end position="59"/>
    </location>
</feature>
<feature type="transmembrane region" description="Helical" evidence="1">
    <location>
        <begin position="113"/>
        <end position="137"/>
    </location>
</feature>
<protein>
    <recommendedName>
        <fullName evidence="4">Secreted protein</fullName>
    </recommendedName>
</protein>
<name>A0ABU2REN7_9ACTN</name>
<evidence type="ECO:0000313" key="3">
    <source>
        <dbReference type="Proteomes" id="UP001183610"/>
    </source>
</evidence>
<feature type="transmembrane region" description="Helical" evidence="1">
    <location>
        <begin position="143"/>
        <end position="165"/>
    </location>
</feature>
<comment type="caution">
    <text evidence="2">The sequence shown here is derived from an EMBL/GenBank/DDBJ whole genome shotgun (WGS) entry which is preliminary data.</text>
</comment>
<evidence type="ECO:0000256" key="1">
    <source>
        <dbReference type="SAM" id="Phobius"/>
    </source>
</evidence>
<feature type="transmembrane region" description="Helical" evidence="1">
    <location>
        <begin position="65"/>
        <end position="84"/>
    </location>
</feature>
<dbReference type="Proteomes" id="UP001183610">
    <property type="component" value="Unassembled WGS sequence"/>
</dbReference>
<accession>A0ABU2REN7</accession>
<keyword evidence="1" id="KW-1133">Transmembrane helix</keyword>
<evidence type="ECO:0008006" key="4">
    <source>
        <dbReference type="Google" id="ProtNLM"/>
    </source>
</evidence>
<evidence type="ECO:0000313" key="2">
    <source>
        <dbReference type="EMBL" id="MDT0413774.1"/>
    </source>
</evidence>
<feature type="transmembrane region" description="Helical" evidence="1">
    <location>
        <begin position="6"/>
        <end position="28"/>
    </location>
</feature>
<reference evidence="3" key="1">
    <citation type="submission" date="2023-07" db="EMBL/GenBank/DDBJ databases">
        <title>30 novel species of actinomycetes from the DSMZ collection.</title>
        <authorList>
            <person name="Nouioui I."/>
        </authorList>
    </citation>
    <scope>NUCLEOTIDE SEQUENCE [LARGE SCALE GENOMIC DNA]</scope>
    <source>
        <strain evidence="3">DSM 41979</strain>
    </source>
</reference>
<dbReference type="EMBL" id="JAVRET010000193">
    <property type="protein sequence ID" value="MDT0413774.1"/>
    <property type="molecule type" value="Genomic_DNA"/>
</dbReference>
<keyword evidence="1" id="KW-0812">Transmembrane</keyword>